<evidence type="ECO:0000313" key="2">
    <source>
        <dbReference type="EMBL" id="MBE7939519.1"/>
    </source>
</evidence>
<dbReference type="Proteomes" id="UP000715965">
    <property type="component" value="Unassembled WGS sequence"/>
</dbReference>
<feature type="transmembrane region" description="Helical" evidence="1">
    <location>
        <begin position="155"/>
        <end position="171"/>
    </location>
</feature>
<sequence>MSISLYAAATPALLGRGLGTLAAVAMALVLLRKGGHVLAGLVAAIPVTSVPALAWLGRDHGAAFAAAAALSALYATGLTALHTLFYALAARRHGRALALGASTAGTLAVCAGTRFLMGDGVGVLLFTLACFAIAYAGMPPVQAPPAHSHARVRDISFSAGVSGLVSMIATLASREAPAQWCGLVATIPVVGITTMVLVHGRWPLANLRAFLRSYVHGLVAKAFFLGTLAATLVPLGLVGGWLSALVAGALPLLARQCLAQREDPALLHGVTVPTRL</sequence>
<feature type="transmembrane region" description="Helical" evidence="1">
    <location>
        <begin position="37"/>
        <end position="56"/>
    </location>
</feature>
<accession>A0ABR9SAZ3</accession>
<evidence type="ECO:0000256" key="1">
    <source>
        <dbReference type="SAM" id="Phobius"/>
    </source>
</evidence>
<proteinExistence type="predicted"/>
<dbReference type="RefSeq" id="WP_193779066.1">
    <property type="nucleotide sequence ID" value="NZ_JADDOJ010000006.1"/>
</dbReference>
<feature type="transmembrane region" description="Helical" evidence="1">
    <location>
        <begin position="6"/>
        <end position="30"/>
    </location>
</feature>
<name>A0ABR9SAZ3_9BURK</name>
<keyword evidence="1" id="KW-0812">Transmembrane</keyword>
<feature type="transmembrane region" description="Helical" evidence="1">
    <location>
        <begin position="96"/>
        <end position="117"/>
    </location>
</feature>
<keyword evidence="1" id="KW-0472">Membrane</keyword>
<evidence type="ECO:0008006" key="4">
    <source>
        <dbReference type="Google" id="ProtNLM"/>
    </source>
</evidence>
<keyword evidence="1" id="KW-1133">Transmembrane helix</keyword>
<gene>
    <name evidence="2" type="ORF">IM725_02895</name>
</gene>
<feature type="transmembrane region" description="Helical" evidence="1">
    <location>
        <begin position="235"/>
        <end position="254"/>
    </location>
</feature>
<comment type="caution">
    <text evidence="2">The sequence shown here is derived from an EMBL/GenBank/DDBJ whole genome shotgun (WGS) entry which is preliminary data.</text>
</comment>
<evidence type="ECO:0000313" key="3">
    <source>
        <dbReference type="Proteomes" id="UP000715965"/>
    </source>
</evidence>
<feature type="transmembrane region" description="Helical" evidence="1">
    <location>
        <begin position="62"/>
        <end position="89"/>
    </location>
</feature>
<protein>
    <recommendedName>
        <fullName evidence="4">MFS transporter</fullName>
    </recommendedName>
</protein>
<reference evidence="2 3" key="1">
    <citation type="submission" date="2020-10" db="EMBL/GenBank/DDBJ databases">
        <title>Draft genome of Ramlibacter aquaticus LMG 30558.</title>
        <authorList>
            <person name="Props R."/>
        </authorList>
    </citation>
    <scope>NUCLEOTIDE SEQUENCE [LARGE SCALE GENOMIC DNA]</scope>
    <source>
        <strain evidence="2 3">LMG 30558</strain>
    </source>
</reference>
<organism evidence="2 3">
    <name type="scientific">Ramlibacter aquaticus</name>
    <dbReference type="NCBI Taxonomy" id="2780094"/>
    <lineage>
        <taxon>Bacteria</taxon>
        <taxon>Pseudomonadati</taxon>
        <taxon>Pseudomonadota</taxon>
        <taxon>Betaproteobacteria</taxon>
        <taxon>Burkholderiales</taxon>
        <taxon>Comamonadaceae</taxon>
        <taxon>Ramlibacter</taxon>
    </lineage>
</organism>
<feature type="transmembrane region" description="Helical" evidence="1">
    <location>
        <begin position="177"/>
        <end position="198"/>
    </location>
</feature>
<keyword evidence="3" id="KW-1185">Reference proteome</keyword>
<dbReference type="EMBL" id="JADDOJ010000006">
    <property type="protein sequence ID" value="MBE7939519.1"/>
    <property type="molecule type" value="Genomic_DNA"/>
</dbReference>
<feature type="transmembrane region" description="Helical" evidence="1">
    <location>
        <begin position="123"/>
        <end position="143"/>
    </location>
</feature>